<feature type="compositionally biased region" description="Polar residues" evidence="12">
    <location>
        <begin position="30"/>
        <end position="66"/>
    </location>
</feature>
<keyword evidence="3 10" id="KW-0132">Cell division</keyword>
<dbReference type="InterPro" id="IPR055260">
    <property type="entry name" value="Ndc80_CH"/>
</dbReference>
<dbReference type="InterPro" id="IPR005550">
    <property type="entry name" value="Kinetochore_Ndc80"/>
</dbReference>
<protein>
    <recommendedName>
        <fullName evidence="10">Kinetochore protein NDC80</fullName>
    </recommendedName>
</protein>
<dbReference type="Pfam" id="PF03801">
    <property type="entry name" value="Ndc80_HEC"/>
    <property type="match status" value="1"/>
</dbReference>
<proteinExistence type="inferred from homology"/>
<dbReference type="PANTHER" id="PTHR10643:SF2">
    <property type="entry name" value="KINETOCHORE PROTEIN NDC80 HOMOLOG"/>
    <property type="match status" value="1"/>
</dbReference>
<keyword evidence="8 10" id="KW-0131">Cell cycle</keyword>
<gene>
    <name evidence="14" type="ORF">DSTB1V02_LOCUS3880</name>
</gene>
<feature type="region of interest" description="Disordered" evidence="12">
    <location>
        <begin position="1"/>
        <end position="78"/>
    </location>
</feature>
<evidence type="ECO:0000313" key="15">
    <source>
        <dbReference type="Proteomes" id="UP000677054"/>
    </source>
</evidence>
<dbReference type="PANTHER" id="PTHR10643">
    <property type="entry name" value="KINETOCHORE PROTEIN NDC80"/>
    <property type="match status" value="1"/>
</dbReference>
<comment type="subunit">
    <text evidence="10">Component of the NDC80 complex.</text>
</comment>
<name>A0A7R8XA11_9CRUS</name>
<dbReference type="GO" id="GO:0051301">
    <property type="term" value="P:cell division"/>
    <property type="evidence" value="ECO:0007669"/>
    <property type="project" value="UniProtKB-UniRule"/>
</dbReference>
<evidence type="ECO:0000256" key="4">
    <source>
        <dbReference type="ARBA" id="ARBA00022776"/>
    </source>
</evidence>
<evidence type="ECO:0000256" key="10">
    <source>
        <dbReference type="RuleBase" id="RU368072"/>
    </source>
</evidence>
<dbReference type="Gene3D" id="1.10.418.30">
    <property type="entry name" value="Ncd80 complex, Ncd80 subunit"/>
    <property type="match status" value="1"/>
</dbReference>
<evidence type="ECO:0000259" key="13">
    <source>
        <dbReference type="Pfam" id="PF03801"/>
    </source>
</evidence>
<dbReference type="AlphaFoldDB" id="A0A7R8XA11"/>
<dbReference type="GO" id="GO:0051315">
    <property type="term" value="P:attachment of mitotic spindle microtubules to kinetochore"/>
    <property type="evidence" value="ECO:0007669"/>
    <property type="project" value="UniProtKB-UniRule"/>
</dbReference>
<keyword evidence="4 10" id="KW-0498">Mitosis</keyword>
<keyword evidence="5 10" id="KW-0995">Kinetochore</keyword>
<evidence type="ECO:0000256" key="2">
    <source>
        <dbReference type="ARBA" id="ARBA00022454"/>
    </source>
</evidence>
<comment type="function">
    <text evidence="10">Acts as a component of the essential kinetochore-associated NDC80 complex, which is required for chromosome segregation and spindle checkpoint activity.</text>
</comment>
<organism evidence="14">
    <name type="scientific">Darwinula stevensoni</name>
    <dbReference type="NCBI Taxonomy" id="69355"/>
    <lineage>
        <taxon>Eukaryota</taxon>
        <taxon>Metazoa</taxon>
        <taxon>Ecdysozoa</taxon>
        <taxon>Arthropoda</taxon>
        <taxon>Crustacea</taxon>
        <taxon>Oligostraca</taxon>
        <taxon>Ostracoda</taxon>
        <taxon>Podocopa</taxon>
        <taxon>Podocopida</taxon>
        <taxon>Darwinulocopina</taxon>
        <taxon>Darwinuloidea</taxon>
        <taxon>Darwinulidae</taxon>
        <taxon>Darwinula</taxon>
    </lineage>
</organism>
<evidence type="ECO:0000256" key="8">
    <source>
        <dbReference type="ARBA" id="ARBA00023306"/>
    </source>
</evidence>
<evidence type="ECO:0000256" key="12">
    <source>
        <dbReference type="SAM" id="MobiDB-lite"/>
    </source>
</evidence>
<keyword evidence="15" id="KW-1185">Reference proteome</keyword>
<dbReference type="EMBL" id="CAJPEV010000536">
    <property type="protein sequence ID" value="CAG0886241.1"/>
    <property type="molecule type" value="Genomic_DNA"/>
</dbReference>
<dbReference type="InterPro" id="IPR038273">
    <property type="entry name" value="Ndc80_sf"/>
</dbReference>
<comment type="similarity">
    <text evidence="1 10">Belongs to the NDC80/HEC1 family.</text>
</comment>
<keyword evidence="6 11" id="KW-0175">Coiled coil</keyword>
<feature type="domain" description="Kinetochore protein Ndc80 CH" evidence="13">
    <location>
        <begin position="75"/>
        <end position="136"/>
    </location>
</feature>
<evidence type="ECO:0000256" key="1">
    <source>
        <dbReference type="ARBA" id="ARBA00007050"/>
    </source>
</evidence>
<keyword evidence="2 10" id="KW-0158">Chromosome</keyword>
<keyword evidence="9 10" id="KW-0137">Centromere</keyword>
<dbReference type="Proteomes" id="UP000677054">
    <property type="component" value="Unassembled WGS sequence"/>
</dbReference>
<dbReference type="GO" id="GO:0005634">
    <property type="term" value="C:nucleus"/>
    <property type="evidence" value="ECO:0007669"/>
    <property type="project" value="UniProtKB-SubCell"/>
</dbReference>
<evidence type="ECO:0000313" key="14">
    <source>
        <dbReference type="EMBL" id="CAD7243975.1"/>
    </source>
</evidence>
<evidence type="ECO:0000256" key="6">
    <source>
        <dbReference type="ARBA" id="ARBA00023054"/>
    </source>
</evidence>
<sequence length="603" mass="68800">MYKKSGIPVRGSWSSHTGLSSHVKRAPFSTGKNVGSAVQRTSMQRSSSLGRTPTYGTPSRTPSYAPSSAGMRFSAGGGSVVKKESRPINDQEFQSLCIQKVQNFLMNEGFPLVMENPRVLHCPKNTKDFYSIFKFLKECALVEHADTLQSGQVPPGQMAEDEEVLGVVFQSVLNSYRSFMATSEETEEEEKEMFCDSFESDLRGYFRGTLRGVADVGEDVAACGTKIARLRIEREEKQHCVKELKASIQVYDKNILTMEKYVSDLETHCACRAAEIQQKNEKLLQTVTEIKEKMSRNEKLREMVNQQKMSSEEAAEWMDRKAKAISRKENILKDIQAVDEICHDDEIKLSKIKAKRDEKIRAVKQMALDMELGCVVNLTFAQDSELQLKEIQEVVIPHLATTHEQHHQKLQQLRKDKSALLKEETALVAHLEKEAKEIEGLEQEMQQLKSELWSIAAESQKGRNDDVDLSTQKSRLQELRSNCDQLQNSIDYKQEKIKKAKLQVIKEQDCAEYLVKANREGYRKAVEDTRQEKRRMLKKMKKVMKEAEEIARQGMEEANELRKERADIHKKIKEVDKESEEILQSAIDIGKETNKILTLALGN</sequence>
<evidence type="ECO:0000256" key="9">
    <source>
        <dbReference type="ARBA" id="ARBA00023328"/>
    </source>
</evidence>
<reference evidence="14" key="1">
    <citation type="submission" date="2020-11" db="EMBL/GenBank/DDBJ databases">
        <authorList>
            <person name="Tran Van P."/>
        </authorList>
    </citation>
    <scope>NUCLEOTIDE SEQUENCE</scope>
</reference>
<accession>A0A7R8XA11</accession>
<keyword evidence="7 10" id="KW-0539">Nucleus</keyword>
<dbReference type="GO" id="GO:0031262">
    <property type="term" value="C:Ndc80 complex"/>
    <property type="evidence" value="ECO:0007669"/>
    <property type="project" value="UniProtKB-UniRule"/>
</dbReference>
<evidence type="ECO:0000256" key="3">
    <source>
        <dbReference type="ARBA" id="ARBA00022618"/>
    </source>
</evidence>
<feature type="coiled-coil region" evidence="11">
    <location>
        <begin position="403"/>
        <end position="581"/>
    </location>
</feature>
<evidence type="ECO:0000256" key="7">
    <source>
        <dbReference type="ARBA" id="ARBA00023242"/>
    </source>
</evidence>
<evidence type="ECO:0000256" key="5">
    <source>
        <dbReference type="ARBA" id="ARBA00022838"/>
    </source>
</evidence>
<evidence type="ECO:0000256" key="11">
    <source>
        <dbReference type="SAM" id="Coils"/>
    </source>
</evidence>
<comment type="subcellular location">
    <subcellularLocation>
        <location evidence="10">Chromosome</location>
        <location evidence="10">Centromere</location>
        <location evidence="10">Kinetochore</location>
    </subcellularLocation>
    <subcellularLocation>
        <location evidence="10">Nucleus</location>
    </subcellularLocation>
</comment>
<dbReference type="EMBL" id="LR900053">
    <property type="protein sequence ID" value="CAD7243975.1"/>
    <property type="molecule type" value="Genomic_DNA"/>
</dbReference>